<gene>
    <name evidence="1" type="ORF">DI536_33170</name>
</gene>
<evidence type="ECO:0000313" key="1">
    <source>
        <dbReference type="EMBL" id="PZR05011.1"/>
    </source>
</evidence>
<evidence type="ECO:0000313" key="2">
    <source>
        <dbReference type="Proteomes" id="UP000249061"/>
    </source>
</evidence>
<comment type="caution">
    <text evidence="1">The sequence shown here is derived from an EMBL/GenBank/DDBJ whole genome shotgun (WGS) entry which is preliminary data.</text>
</comment>
<sequence length="134" mass="14613">MLVVMMVCAASLVWAFRPGDELWVRDDDTPLLKEPQQGDKPVLTLKAGEAVKWLGPSEKDKAFHLVKARGQSGYVRFTALTPNSPSGEKGAAFTAPIPQLSYGTTPPIAQGSDETRRRLAAVEELNRQVAEAKH</sequence>
<protein>
    <recommendedName>
        <fullName evidence="3">SH3 domain-containing protein</fullName>
    </recommendedName>
</protein>
<dbReference type="EMBL" id="QFQP01000049">
    <property type="protein sequence ID" value="PZR05011.1"/>
    <property type="molecule type" value="Genomic_DNA"/>
</dbReference>
<accession>A0A2W5V4S4</accession>
<name>A0A2W5V4S4_9BACT</name>
<dbReference type="AlphaFoldDB" id="A0A2W5V4S4"/>
<organism evidence="1 2">
    <name type="scientific">Archangium gephyra</name>
    <dbReference type="NCBI Taxonomy" id="48"/>
    <lineage>
        <taxon>Bacteria</taxon>
        <taxon>Pseudomonadati</taxon>
        <taxon>Myxococcota</taxon>
        <taxon>Myxococcia</taxon>
        <taxon>Myxococcales</taxon>
        <taxon>Cystobacterineae</taxon>
        <taxon>Archangiaceae</taxon>
        <taxon>Archangium</taxon>
    </lineage>
</organism>
<evidence type="ECO:0008006" key="3">
    <source>
        <dbReference type="Google" id="ProtNLM"/>
    </source>
</evidence>
<dbReference type="Proteomes" id="UP000249061">
    <property type="component" value="Unassembled WGS sequence"/>
</dbReference>
<proteinExistence type="predicted"/>
<reference evidence="1 2" key="1">
    <citation type="submission" date="2017-08" db="EMBL/GenBank/DDBJ databases">
        <title>Infants hospitalized years apart are colonized by the same room-sourced microbial strains.</title>
        <authorList>
            <person name="Brooks B."/>
            <person name="Olm M.R."/>
            <person name="Firek B.A."/>
            <person name="Baker R."/>
            <person name="Thomas B.C."/>
            <person name="Morowitz M.J."/>
            <person name="Banfield J.F."/>
        </authorList>
    </citation>
    <scope>NUCLEOTIDE SEQUENCE [LARGE SCALE GENOMIC DNA]</scope>
    <source>
        <strain evidence="1">S2_003_000_R2_14</strain>
    </source>
</reference>